<dbReference type="RefSeq" id="WP_304419979.1">
    <property type="nucleotide sequence ID" value="NZ_JANCMU010000001.1"/>
</dbReference>
<dbReference type="PANTHER" id="PTHR42834">
    <property type="entry name" value="ENDONUCLEASE/EXONUCLEASE/PHOSPHATASE FAMILY PROTEIN (AFU_ORTHOLOGUE AFUA_3G09210)"/>
    <property type="match status" value="1"/>
</dbReference>
<dbReference type="InterPro" id="IPR036691">
    <property type="entry name" value="Endo/exonu/phosph_ase_sf"/>
</dbReference>
<comment type="caution">
    <text evidence="2">The sequence shown here is derived from an EMBL/GenBank/DDBJ whole genome shotgun (WGS) entry which is preliminary data.</text>
</comment>
<dbReference type="EMBL" id="JANCMU010000001">
    <property type="protein sequence ID" value="MDG4945321.1"/>
    <property type="molecule type" value="Genomic_DNA"/>
</dbReference>
<dbReference type="Gene3D" id="3.60.10.10">
    <property type="entry name" value="Endonuclease/exonuclease/phosphatase"/>
    <property type="match status" value="1"/>
</dbReference>
<organism evidence="2 3">
    <name type="scientific">Profundicola chukchiensis</name>
    <dbReference type="NCBI Taxonomy" id="2961959"/>
    <lineage>
        <taxon>Bacteria</taxon>
        <taxon>Pseudomonadati</taxon>
        <taxon>Bacteroidota</taxon>
        <taxon>Flavobacteriia</taxon>
        <taxon>Flavobacteriales</taxon>
        <taxon>Weeksellaceae</taxon>
        <taxon>Profundicola</taxon>
    </lineage>
</organism>
<protein>
    <submittedName>
        <fullName evidence="2">Endonuclease</fullName>
    </submittedName>
</protein>
<dbReference type="InterPro" id="IPR005135">
    <property type="entry name" value="Endo/exonuclease/phosphatase"/>
</dbReference>
<gene>
    <name evidence="2" type="ORF">NMK71_02755</name>
</gene>
<evidence type="ECO:0000313" key="2">
    <source>
        <dbReference type="EMBL" id="MDG4945321.1"/>
    </source>
</evidence>
<reference evidence="2" key="1">
    <citation type="submission" date="2022-07" db="EMBL/GenBank/DDBJ databases">
        <title>Description and genome-wide analysis of Profundicola chukchiensis gen. nov., sp. nov., marine bacteria isolated from bottom sediments of the Chukchi Sea.</title>
        <authorList>
            <person name="Romanenko L."/>
            <person name="Otstavnykh N."/>
            <person name="Kurilenko V."/>
            <person name="Eremeev V."/>
            <person name="Velansky P."/>
            <person name="Mikhailov V."/>
            <person name="Isaeva M."/>
        </authorList>
    </citation>
    <scope>NUCLEOTIDE SEQUENCE</scope>
    <source>
        <strain evidence="2">KMM 9713</strain>
    </source>
</reference>
<keyword evidence="3" id="KW-1185">Reference proteome</keyword>
<dbReference type="SUPFAM" id="SSF56219">
    <property type="entry name" value="DNase I-like"/>
    <property type="match status" value="1"/>
</dbReference>
<dbReference type="Pfam" id="PF19580">
    <property type="entry name" value="Exo_endo_phos_3"/>
    <property type="match status" value="1"/>
</dbReference>
<dbReference type="Proteomes" id="UP001152599">
    <property type="component" value="Unassembled WGS sequence"/>
</dbReference>
<accession>A0A9X4MUU8</accession>
<evidence type="ECO:0000313" key="3">
    <source>
        <dbReference type="Proteomes" id="UP001152599"/>
    </source>
</evidence>
<keyword evidence="2" id="KW-0378">Hydrolase</keyword>
<name>A0A9X4MUU8_9FLAO</name>
<keyword evidence="2" id="KW-0255">Endonuclease</keyword>
<sequence>MSSLYTIAFYNTENLFDTSNDKKLLDDDFSPKGRRKWTQKRYDNKIMKLSTAISKIGLDETSHPPSIVGLAEIENSDVIEDLIDNQYLGKDTYGYVHYDSTDERGMDVGLIYNKNVFSVEHSEVLNPPMIYNGDGRDRTRDVLYVKGKLADQLIHVFVVHMPSRREENVNSPKRHVIAEKLSLHVKEIQDREENPHIVILGDFNADPTADSIKKFFHTEPHRNLKDKYSFHNPMEDLENKGHFTNLHQKDKLLFDQMLFSFGFFTDNTKINLVETHVFNPFFLQEWDKKYEGQPFRTYVGSKYLGGYSDHFPIYSILKI</sequence>
<keyword evidence="2" id="KW-0540">Nuclease</keyword>
<dbReference type="GO" id="GO:0004519">
    <property type="term" value="F:endonuclease activity"/>
    <property type="evidence" value="ECO:0007669"/>
    <property type="project" value="UniProtKB-KW"/>
</dbReference>
<evidence type="ECO:0000259" key="1">
    <source>
        <dbReference type="Pfam" id="PF19580"/>
    </source>
</evidence>
<dbReference type="PANTHER" id="PTHR42834:SF1">
    <property type="entry name" value="ENDONUCLEASE_EXONUCLEASE_PHOSPHATASE FAMILY PROTEIN (AFU_ORTHOLOGUE AFUA_3G09210)"/>
    <property type="match status" value="1"/>
</dbReference>
<proteinExistence type="predicted"/>
<feature type="domain" description="Endonuclease/exonuclease/phosphatase" evidence="1">
    <location>
        <begin position="6"/>
        <end position="317"/>
    </location>
</feature>
<dbReference type="AlphaFoldDB" id="A0A9X4MUU8"/>